<gene>
    <name evidence="3" type="ORF">LTR24_002698</name>
</gene>
<evidence type="ECO:0000256" key="2">
    <source>
        <dbReference type="SAM" id="MobiDB-lite"/>
    </source>
</evidence>
<sequence>MARESTESTEATTTTPEPTVADFSCRNHQSIFMNDARAPPCTHHPSGTLKYIWHGSYDHLLTGSGNRKNTYVVLVGDEIRAHYGSLCNFVADEFDRNRNTWLDLDLESEAATVPNKALTGKIIKHVGNLRGDSLWHQKDDRLYIDLALSVFIRDSHHHWMRRSKQSRASQHEDARSTVKPNVQPGNTNPREAGREGNSKRRRLLPETQQGLSPPNAMQGGATLASAIDIDDEDEVDEIQSRFREFSDSDAVNQGQTEDNIAQTAMAPVSSLASITSLTPLWQIQELISKLESDIRHLRSENNSLSSRFIAAQSEATRLRQQLDQTQAESDHLLADNAYLGIALAQSVGIRRNSAAAVRTDLAVRTTLTRDVTGRLLENEGFTSRWFRGR</sequence>
<evidence type="ECO:0000313" key="3">
    <source>
        <dbReference type="EMBL" id="KAK5096292.1"/>
    </source>
</evidence>
<accession>A0ABR0KHB5</accession>
<dbReference type="EMBL" id="JAVRRG010000023">
    <property type="protein sequence ID" value="KAK5096292.1"/>
    <property type="molecule type" value="Genomic_DNA"/>
</dbReference>
<dbReference type="Proteomes" id="UP001345013">
    <property type="component" value="Unassembled WGS sequence"/>
</dbReference>
<comment type="caution">
    <text evidence="3">The sequence shown here is derived from an EMBL/GenBank/DDBJ whole genome shotgun (WGS) entry which is preliminary data.</text>
</comment>
<protein>
    <submittedName>
        <fullName evidence="3">Uncharacterized protein</fullName>
    </submittedName>
</protein>
<feature type="region of interest" description="Disordered" evidence="2">
    <location>
        <begin position="1"/>
        <end position="20"/>
    </location>
</feature>
<evidence type="ECO:0000313" key="4">
    <source>
        <dbReference type="Proteomes" id="UP001345013"/>
    </source>
</evidence>
<name>A0ABR0KHB5_9EURO</name>
<organism evidence="3 4">
    <name type="scientific">Lithohypha guttulata</name>
    <dbReference type="NCBI Taxonomy" id="1690604"/>
    <lineage>
        <taxon>Eukaryota</taxon>
        <taxon>Fungi</taxon>
        <taxon>Dikarya</taxon>
        <taxon>Ascomycota</taxon>
        <taxon>Pezizomycotina</taxon>
        <taxon>Eurotiomycetes</taxon>
        <taxon>Chaetothyriomycetidae</taxon>
        <taxon>Chaetothyriales</taxon>
        <taxon>Trichomeriaceae</taxon>
        <taxon>Lithohypha</taxon>
    </lineage>
</organism>
<feature type="compositionally biased region" description="Polar residues" evidence="2">
    <location>
        <begin position="178"/>
        <end position="189"/>
    </location>
</feature>
<evidence type="ECO:0000256" key="1">
    <source>
        <dbReference type="SAM" id="Coils"/>
    </source>
</evidence>
<keyword evidence="1" id="KW-0175">Coiled coil</keyword>
<keyword evidence="4" id="KW-1185">Reference proteome</keyword>
<reference evidence="3 4" key="1">
    <citation type="submission" date="2023-08" db="EMBL/GenBank/DDBJ databases">
        <title>Black Yeasts Isolated from many extreme environments.</title>
        <authorList>
            <person name="Coleine C."/>
            <person name="Stajich J.E."/>
            <person name="Selbmann L."/>
        </authorList>
    </citation>
    <scope>NUCLEOTIDE SEQUENCE [LARGE SCALE GENOMIC DNA]</scope>
    <source>
        <strain evidence="3 4">CCFEE 5885</strain>
    </source>
</reference>
<feature type="coiled-coil region" evidence="1">
    <location>
        <begin position="280"/>
        <end position="335"/>
    </location>
</feature>
<feature type="region of interest" description="Disordered" evidence="2">
    <location>
        <begin position="162"/>
        <end position="200"/>
    </location>
</feature>
<proteinExistence type="predicted"/>
<feature type="compositionally biased region" description="Low complexity" evidence="2">
    <location>
        <begin position="8"/>
        <end position="19"/>
    </location>
</feature>